<dbReference type="NCBIfam" id="TIGR01509">
    <property type="entry name" value="HAD-SF-IA-v3"/>
    <property type="match status" value="1"/>
</dbReference>
<dbReference type="Gene3D" id="1.10.260.80">
    <property type="match status" value="1"/>
</dbReference>
<dbReference type="Pfam" id="PF00702">
    <property type="entry name" value="Hydrolase"/>
    <property type="match status" value="1"/>
</dbReference>
<dbReference type="InterPro" id="IPR036412">
    <property type="entry name" value="HAD-like_sf"/>
</dbReference>
<name>A0A7H9HLS1_9SACH</name>
<keyword evidence="2" id="KW-1185">Reference proteome</keyword>
<gene>
    <name evidence="1" type="ORF">HG537_0A04800</name>
</gene>
<evidence type="ECO:0000313" key="2">
    <source>
        <dbReference type="Proteomes" id="UP000510647"/>
    </source>
</evidence>
<proteinExistence type="predicted"/>
<dbReference type="PANTHER" id="PTHR43885:SF1">
    <property type="entry name" value="SUPERFAMILY HYDROLASE, PUTATIVE (AFU_ORTHOLOGUE AFUA_4G13290)-RELATED"/>
    <property type="match status" value="1"/>
</dbReference>
<dbReference type="SFLD" id="SFLDG01129">
    <property type="entry name" value="C1.5:_HAD__Beta-PGM__Phosphata"/>
    <property type="match status" value="1"/>
</dbReference>
<dbReference type="Gene3D" id="3.40.50.1000">
    <property type="entry name" value="HAD superfamily/HAD-like"/>
    <property type="match status" value="1"/>
</dbReference>
<dbReference type="InterPro" id="IPR023214">
    <property type="entry name" value="HAD_sf"/>
</dbReference>
<organism evidence="1 2">
    <name type="scientific">Torulaspora globosa</name>
    <dbReference type="NCBI Taxonomy" id="48254"/>
    <lineage>
        <taxon>Eukaryota</taxon>
        <taxon>Fungi</taxon>
        <taxon>Dikarya</taxon>
        <taxon>Ascomycota</taxon>
        <taxon>Saccharomycotina</taxon>
        <taxon>Saccharomycetes</taxon>
        <taxon>Saccharomycetales</taxon>
        <taxon>Saccharomycetaceae</taxon>
        <taxon>Torulaspora</taxon>
    </lineage>
</organism>
<dbReference type="Proteomes" id="UP000510647">
    <property type="component" value="Chromosome 1"/>
</dbReference>
<dbReference type="SUPFAM" id="SSF56784">
    <property type="entry name" value="HAD-like"/>
    <property type="match status" value="1"/>
</dbReference>
<evidence type="ECO:0000313" key="1">
    <source>
        <dbReference type="EMBL" id="QLQ78233.1"/>
    </source>
</evidence>
<dbReference type="NCBIfam" id="TIGR01549">
    <property type="entry name" value="HAD-SF-IA-v1"/>
    <property type="match status" value="1"/>
</dbReference>
<protein>
    <recommendedName>
        <fullName evidence="3">HAD-like protein</fullName>
    </recommendedName>
</protein>
<dbReference type="SFLD" id="SFLDS00003">
    <property type="entry name" value="Haloacid_Dehalogenase"/>
    <property type="match status" value="1"/>
</dbReference>
<dbReference type="GO" id="GO:0016791">
    <property type="term" value="F:phosphatase activity"/>
    <property type="evidence" value="ECO:0007669"/>
    <property type="project" value="UniProtKB-ARBA"/>
</dbReference>
<sequence>MCSRNRLKSIKAIIFDMDGTLCLPQPWMFPAMRQAVGLQDPSVDILTFIEALPTPVERLEAHRRIQQVESQAMAEMQPQPGLVTLMRFLTINGISKSICTRNLREPVDYLIDRFLPAEYSNFDYILTREFKPTKPSGDPLLHIARSLGIEPANIAMIGDSRDDMLSARAAGCQTVFVHHASNASLLASDEDSQMIDFVVSDLTQLVTLLSV</sequence>
<reference evidence="1 2" key="1">
    <citation type="submission" date="2020-06" db="EMBL/GenBank/DDBJ databases">
        <title>The yeast mating-type switching endonuclease HO is a domesticated member of an unorthodox homing genetic element family.</title>
        <authorList>
            <person name="Coughlan A.Y."/>
            <person name="Lombardi L."/>
            <person name="Braun-Galleani S."/>
            <person name="Martos A.R."/>
            <person name="Galeote V."/>
            <person name="Bigey F."/>
            <person name="Dequin S."/>
            <person name="Byrne K.P."/>
            <person name="Wolfe K.H."/>
        </authorList>
    </citation>
    <scope>NUCLEOTIDE SEQUENCE [LARGE SCALE GENOMIC DNA]</scope>
    <source>
        <strain evidence="1 2">CBS2947</strain>
    </source>
</reference>
<accession>A0A7H9HLS1</accession>
<dbReference type="PANTHER" id="PTHR43885">
    <property type="entry name" value="HALOACID DEHALOGENASE-LIKE HYDROLASE"/>
    <property type="match status" value="1"/>
</dbReference>
<dbReference type="AlphaFoldDB" id="A0A7H9HLS1"/>
<dbReference type="InterPro" id="IPR006439">
    <property type="entry name" value="HAD-SF_hydro_IA"/>
</dbReference>
<dbReference type="OrthoDB" id="426235at2759"/>
<evidence type="ECO:0008006" key="3">
    <source>
        <dbReference type="Google" id="ProtNLM"/>
    </source>
</evidence>
<dbReference type="EMBL" id="CP059267">
    <property type="protein sequence ID" value="QLQ78233.1"/>
    <property type="molecule type" value="Genomic_DNA"/>
</dbReference>